<evidence type="ECO:0000313" key="3">
    <source>
        <dbReference type="Proteomes" id="UP001470230"/>
    </source>
</evidence>
<reference evidence="2 3" key="1">
    <citation type="submission" date="2024-04" db="EMBL/GenBank/DDBJ databases">
        <title>Tritrichomonas musculus Genome.</title>
        <authorList>
            <person name="Alves-Ferreira E."/>
            <person name="Grigg M."/>
            <person name="Lorenzi H."/>
            <person name="Galac M."/>
        </authorList>
    </citation>
    <scope>NUCLEOTIDE SEQUENCE [LARGE SCALE GENOMIC DNA]</scope>
    <source>
        <strain evidence="2 3">EAF2021</strain>
    </source>
</reference>
<feature type="compositionally biased region" description="Low complexity" evidence="1">
    <location>
        <begin position="289"/>
        <end position="316"/>
    </location>
</feature>
<feature type="compositionally biased region" description="Basic and acidic residues" evidence="1">
    <location>
        <begin position="440"/>
        <end position="452"/>
    </location>
</feature>
<organism evidence="2 3">
    <name type="scientific">Tritrichomonas musculus</name>
    <dbReference type="NCBI Taxonomy" id="1915356"/>
    <lineage>
        <taxon>Eukaryota</taxon>
        <taxon>Metamonada</taxon>
        <taxon>Parabasalia</taxon>
        <taxon>Tritrichomonadida</taxon>
        <taxon>Tritrichomonadidae</taxon>
        <taxon>Tritrichomonas</taxon>
    </lineage>
</organism>
<sequence>MNSQEFYKSFKHRKKDDHSFFYGLERNEPISSLLFYRNTIGTNVHQFDQDFTENSFYFPDFPSNEIEINGGNPLYTKSIKDMIFSATELYFYRVSTYEFECSLCHHRCSYNDRINHMVSCHSKFLAENFEDNCAAIDDDDEFLNGLMLKLQFDSILTTPTKGYPPACQEACICAPPIFNKEADFDNEEEELETLNTKKRHDYNSKISIRVQGALNPVLTKFANNHQPLPPVSETEVSQELLIDESQNIDDSQTQNELDEITANTPPKQISANIPAPSNLSTPPYGKNVPQTNSPSKSSPQKQQNVQQQISSPVQQTNTNPPLNIQTKASERHKIPSPPSTSNTSVKINSTEQPPSSSPIQAPTIPDGLFEQLSIKDPRKPTPPKKTPKYVPYIESIPSSIRSKIISNLARDFLKSYVSTTTLQIVKPLLQTKKKQHQKKMREEKAKRAKDEERMRLAAMRQRKDNAIQKISNDMVTPIIRSFIRSEIEKIFKEESIAIKESLANTPKNDQNDEVIKTPQPVVLSGLTNRRHLSVQFLREKFAQFKFQLDENNEPKIRFRVNANRVEVLLYLANASDVNAICSQSPMQIEYVNVTLAPETEDNSTVLQSYAQQELTIIPATRHLENFAEDKGRSGFVSMCPVMCLETVTNIDDGEIQK</sequence>
<dbReference type="Proteomes" id="UP001470230">
    <property type="component" value="Unassembled WGS sequence"/>
</dbReference>
<feature type="region of interest" description="Disordered" evidence="1">
    <location>
        <begin position="264"/>
        <end position="364"/>
    </location>
</feature>
<evidence type="ECO:0000256" key="1">
    <source>
        <dbReference type="SAM" id="MobiDB-lite"/>
    </source>
</evidence>
<accession>A0ABR2K2F9</accession>
<comment type="caution">
    <text evidence="2">The sequence shown here is derived from an EMBL/GenBank/DDBJ whole genome shotgun (WGS) entry which is preliminary data.</text>
</comment>
<feature type="region of interest" description="Disordered" evidence="1">
    <location>
        <begin position="433"/>
        <end position="452"/>
    </location>
</feature>
<feature type="compositionally biased region" description="Polar residues" evidence="1">
    <location>
        <begin position="264"/>
        <end position="281"/>
    </location>
</feature>
<evidence type="ECO:0008006" key="4">
    <source>
        <dbReference type="Google" id="ProtNLM"/>
    </source>
</evidence>
<feature type="compositionally biased region" description="Polar residues" evidence="1">
    <location>
        <begin position="317"/>
        <end position="327"/>
    </location>
</feature>
<feature type="compositionally biased region" description="Polar residues" evidence="1">
    <location>
        <begin position="339"/>
        <end position="360"/>
    </location>
</feature>
<protein>
    <recommendedName>
        <fullName evidence="4">C2H2-type domain-containing protein</fullName>
    </recommendedName>
</protein>
<dbReference type="EMBL" id="JAPFFF010000007">
    <property type="protein sequence ID" value="KAK8885292.1"/>
    <property type="molecule type" value="Genomic_DNA"/>
</dbReference>
<proteinExistence type="predicted"/>
<name>A0ABR2K2F9_9EUKA</name>
<gene>
    <name evidence="2" type="ORF">M9Y10_040738</name>
</gene>
<keyword evidence="3" id="KW-1185">Reference proteome</keyword>
<evidence type="ECO:0000313" key="2">
    <source>
        <dbReference type="EMBL" id="KAK8885292.1"/>
    </source>
</evidence>